<gene>
    <name evidence="11" type="primary">LOC110299854</name>
</gene>
<feature type="domain" description="MARVEL" evidence="9">
    <location>
        <begin position="169"/>
        <end position="316"/>
    </location>
</feature>
<feature type="domain" description="MARVEL" evidence="9">
    <location>
        <begin position="32"/>
        <end position="164"/>
    </location>
</feature>
<proteinExistence type="inferred from homology"/>
<evidence type="ECO:0000256" key="2">
    <source>
        <dbReference type="ARBA" id="ARBA00022692"/>
    </source>
</evidence>
<dbReference type="GO" id="GO:0005886">
    <property type="term" value="C:plasma membrane"/>
    <property type="evidence" value="ECO:0007669"/>
    <property type="project" value="TreeGrafter"/>
</dbReference>
<feature type="transmembrane region" description="Helical" evidence="8">
    <location>
        <begin position="166"/>
        <end position="192"/>
    </location>
</feature>
<dbReference type="PANTHER" id="PTHR17068">
    <property type="entry name" value="MYELOID-ASSOCIATED DIFFERENTIATION MARKER MYADM FAMILY MEMBER"/>
    <property type="match status" value="1"/>
</dbReference>
<dbReference type="InterPro" id="IPR047123">
    <property type="entry name" value="MYADM-like"/>
</dbReference>
<dbReference type="InterPro" id="IPR008253">
    <property type="entry name" value="Marvel"/>
</dbReference>
<evidence type="ECO:0000256" key="7">
    <source>
        <dbReference type="PROSITE-ProRule" id="PRU00581"/>
    </source>
</evidence>
<evidence type="ECO:0000256" key="8">
    <source>
        <dbReference type="SAM" id="Phobius"/>
    </source>
</evidence>
<sequence length="316" mass="35421">MADMPATVIHTTFTKSISPGLDSLIIVASPRALLQPLGLLRLLQLCSTGMAFPLVLCMGAWMGPMGSWCVFSWCFSFAMTLIVLAVELTGLQSRLLLSWQEFPITCACYAVLFCLSSSIIYPITYVRFMSYDYTRKYAVCAIIFSCISCVAYATEVTWTHSRPGYITGYMASTTGMLKVFESFIACVIFLFLSKSQLYGKEPALVWCLVVYIICFILTMVVILLCLGKCTNILPIPFTTYLTGMTFMCVLLYITAIVIWPLYKFKEEFHGLPHRVMDSSCSYKSAHSVCVWDRQLTVTFLTGVNLMAYIADFMNSS</sequence>
<keyword evidence="2 7" id="KW-0812">Transmembrane</keyword>
<evidence type="ECO:0000256" key="5">
    <source>
        <dbReference type="ARBA" id="ARBA00023136"/>
    </source>
</evidence>
<feature type="transmembrane region" description="Helical" evidence="8">
    <location>
        <begin position="244"/>
        <end position="262"/>
    </location>
</feature>
<evidence type="ECO:0000256" key="3">
    <source>
        <dbReference type="ARBA" id="ARBA00022737"/>
    </source>
</evidence>
<evidence type="ECO:0000256" key="1">
    <source>
        <dbReference type="ARBA" id="ARBA00004141"/>
    </source>
</evidence>
<protein>
    <submittedName>
        <fullName evidence="11">Myeloid-associated differentiation marker-like</fullName>
    </submittedName>
</protein>
<comment type="similarity">
    <text evidence="6">Belongs to the MAL family.</text>
</comment>
<dbReference type="PANTHER" id="PTHR17068:SF3">
    <property type="entry name" value="MYELOID-ASSOCIATED DIFFERENTIATION MARKER"/>
    <property type="match status" value="1"/>
</dbReference>
<dbReference type="KEGG" id="mcal:110299854"/>
<reference evidence="11" key="1">
    <citation type="submission" date="2025-08" db="UniProtKB">
        <authorList>
            <consortium name="RefSeq"/>
        </authorList>
    </citation>
    <scope>IDENTIFICATION</scope>
</reference>
<dbReference type="AlphaFoldDB" id="A0A6P5QD68"/>
<keyword evidence="5 7" id="KW-0472">Membrane</keyword>
<dbReference type="RefSeq" id="XP_021025416.1">
    <property type="nucleotide sequence ID" value="XM_021169757.1"/>
</dbReference>
<dbReference type="GO" id="GO:0005911">
    <property type="term" value="C:cell-cell junction"/>
    <property type="evidence" value="ECO:0007669"/>
    <property type="project" value="TreeGrafter"/>
</dbReference>
<evidence type="ECO:0000256" key="4">
    <source>
        <dbReference type="ARBA" id="ARBA00022989"/>
    </source>
</evidence>
<keyword evidence="4 8" id="KW-1133">Transmembrane helix</keyword>
<feature type="transmembrane region" description="Helical" evidence="8">
    <location>
        <begin position="68"/>
        <end position="90"/>
    </location>
</feature>
<evidence type="ECO:0000256" key="6">
    <source>
        <dbReference type="ARBA" id="ARBA00034721"/>
    </source>
</evidence>
<dbReference type="Proteomes" id="UP000515126">
    <property type="component" value="Chromosome 8"/>
</dbReference>
<feature type="transmembrane region" description="Helical" evidence="8">
    <location>
        <begin position="42"/>
        <end position="61"/>
    </location>
</feature>
<evidence type="ECO:0000313" key="11">
    <source>
        <dbReference type="RefSeq" id="XP_021025416.1"/>
    </source>
</evidence>
<dbReference type="GeneID" id="110299854"/>
<evidence type="ECO:0000313" key="10">
    <source>
        <dbReference type="Proteomes" id="UP000515126"/>
    </source>
</evidence>
<dbReference type="PROSITE" id="PS51225">
    <property type="entry name" value="MARVEL"/>
    <property type="match status" value="2"/>
</dbReference>
<comment type="subcellular location">
    <subcellularLocation>
        <location evidence="1">Membrane</location>
        <topology evidence="1">Multi-pass membrane protein</topology>
    </subcellularLocation>
</comment>
<keyword evidence="3" id="KW-0677">Repeat</keyword>
<feature type="transmembrane region" description="Helical" evidence="8">
    <location>
        <begin position="137"/>
        <end position="154"/>
    </location>
</feature>
<name>A0A6P5QD68_MUSCR</name>
<feature type="transmembrane region" description="Helical" evidence="8">
    <location>
        <begin position="204"/>
        <end position="224"/>
    </location>
</feature>
<feature type="transmembrane region" description="Helical" evidence="8">
    <location>
        <begin position="102"/>
        <end position="125"/>
    </location>
</feature>
<keyword evidence="10" id="KW-1185">Reference proteome</keyword>
<evidence type="ECO:0000259" key="9">
    <source>
        <dbReference type="PROSITE" id="PS51225"/>
    </source>
</evidence>
<organism evidence="10 11">
    <name type="scientific">Mus caroli</name>
    <name type="common">Ryukyu mouse</name>
    <name type="synonym">Ricefield mouse</name>
    <dbReference type="NCBI Taxonomy" id="10089"/>
    <lineage>
        <taxon>Eukaryota</taxon>
        <taxon>Metazoa</taxon>
        <taxon>Chordata</taxon>
        <taxon>Craniata</taxon>
        <taxon>Vertebrata</taxon>
        <taxon>Euteleostomi</taxon>
        <taxon>Mammalia</taxon>
        <taxon>Eutheria</taxon>
        <taxon>Euarchontoglires</taxon>
        <taxon>Glires</taxon>
        <taxon>Rodentia</taxon>
        <taxon>Myomorpha</taxon>
        <taxon>Muroidea</taxon>
        <taxon>Muridae</taxon>
        <taxon>Murinae</taxon>
        <taxon>Mus</taxon>
        <taxon>Mus</taxon>
    </lineage>
</organism>
<dbReference type="Pfam" id="PF01284">
    <property type="entry name" value="MARVEL"/>
    <property type="match status" value="1"/>
</dbReference>
<accession>A0A6P5QD68</accession>